<dbReference type="InterPro" id="IPR020904">
    <property type="entry name" value="Sc_DH/Rdtase_CS"/>
</dbReference>
<dbReference type="PANTHER" id="PTHR43544">
    <property type="entry name" value="SHORT-CHAIN DEHYDROGENASE/REDUCTASE"/>
    <property type="match status" value="1"/>
</dbReference>
<keyword evidence="5" id="KW-1185">Reference proteome</keyword>
<protein>
    <submittedName>
        <fullName evidence="4">Short-chain dehydrogenase/reductase family protein</fullName>
    </submittedName>
</protein>
<organism evidence="4 5">
    <name type="scientific">Mycena venus</name>
    <dbReference type="NCBI Taxonomy" id="2733690"/>
    <lineage>
        <taxon>Eukaryota</taxon>
        <taxon>Fungi</taxon>
        <taxon>Dikarya</taxon>
        <taxon>Basidiomycota</taxon>
        <taxon>Agaricomycotina</taxon>
        <taxon>Agaricomycetes</taxon>
        <taxon>Agaricomycetidae</taxon>
        <taxon>Agaricales</taxon>
        <taxon>Marasmiineae</taxon>
        <taxon>Mycenaceae</taxon>
        <taxon>Mycena</taxon>
    </lineage>
</organism>
<accession>A0A8H6WRI2</accession>
<dbReference type="GO" id="GO:0016491">
    <property type="term" value="F:oxidoreductase activity"/>
    <property type="evidence" value="ECO:0007669"/>
    <property type="project" value="TreeGrafter"/>
</dbReference>
<dbReference type="InterPro" id="IPR002347">
    <property type="entry name" value="SDR_fam"/>
</dbReference>
<proteinExistence type="inferred from homology"/>
<dbReference type="SUPFAM" id="SSF51735">
    <property type="entry name" value="NAD(P)-binding Rossmann-fold domains"/>
    <property type="match status" value="1"/>
</dbReference>
<dbReference type="PANTHER" id="PTHR43544:SF32">
    <property type="entry name" value="CHAIN DEHYDROGENASE, PUTATIVE (AFU_ORTHOLOGUE AFUA_5G01530)-RELATED"/>
    <property type="match status" value="1"/>
</dbReference>
<dbReference type="EMBL" id="JACAZI010000039">
    <property type="protein sequence ID" value="KAF7326896.1"/>
    <property type="molecule type" value="Genomic_DNA"/>
</dbReference>
<evidence type="ECO:0000256" key="1">
    <source>
        <dbReference type="ARBA" id="ARBA00006484"/>
    </source>
</evidence>
<sequence>MSTTRSILVTGSNQGLGMHTVHQLAATPNVLVFMGSRQISAAEEALARFQSDVHPTSAVVPVQLDITDETSISLTFDFIGSYLKTKTLEGLDVLINNAAIDNPTFHETFQVNLFGTVAVTEAFRPLLNNGGAILNISSFAGSISLFTKQPAPRIHLAYVTSKAALNRLTAHLAADEMQKGSGIQVVSICPGYNATGMNAYSGTMAPSEGCKVIVTAALNKELKSGTFFNKDGDLEW</sequence>
<dbReference type="PROSITE" id="PS00061">
    <property type="entry name" value="ADH_SHORT"/>
    <property type="match status" value="1"/>
</dbReference>
<dbReference type="Proteomes" id="UP000620124">
    <property type="component" value="Unassembled WGS sequence"/>
</dbReference>
<gene>
    <name evidence="4" type="ORF">MVEN_02583500</name>
</gene>
<name>A0A8H6WRI2_9AGAR</name>
<dbReference type="OrthoDB" id="3192213at2759"/>
<dbReference type="PRINTS" id="PR00081">
    <property type="entry name" value="GDHRDH"/>
</dbReference>
<dbReference type="AlphaFoldDB" id="A0A8H6WRI2"/>
<dbReference type="PRINTS" id="PR00080">
    <property type="entry name" value="SDRFAMILY"/>
</dbReference>
<dbReference type="InterPro" id="IPR051468">
    <property type="entry name" value="Fungal_SecMetab_SDRs"/>
</dbReference>
<evidence type="ECO:0000256" key="3">
    <source>
        <dbReference type="RuleBase" id="RU000363"/>
    </source>
</evidence>
<dbReference type="Gene3D" id="3.40.50.720">
    <property type="entry name" value="NAD(P)-binding Rossmann-like Domain"/>
    <property type="match status" value="1"/>
</dbReference>
<comment type="similarity">
    <text evidence="1 3">Belongs to the short-chain dehydrogenases/reductases (SDR) family.</text>
</comment>
<keyword evidence="2" id="KW-0521">NADP</keyword>
<dbReference type="InterPro" id="IPR036291">
    <property type="entry name" value="NAD(P)-bd_dom_sf"/>
</dbReference>
<evidence type="ECO:0000313" key="4">
    <source>
        <dbReference type="EMBL" id="KAF7326896.1"/>
    </source>
</evidence>
<evidence type="ECO:0000256" key="2">
    <source>
        <dbReference type="ARBA" id="ARBA00022857"/>
    </source>
</evidence>
<reference evidence="4" key="1">
    <citation type="submission" date="2020-05" db="EMBL/GenBank/DDBJ databases">
        <title>Mycena genomes resolve the evolution of fungal bioluminescence.</title>
        <authorList>
            <person name="Tsai I.J."/>
        </authorList>
    </citation>
    <scope>NUCLEOTIDE SEQUENCE</scope>
    <source>
        <strain evidence="4">CCC161011</strain>
    </source>
</reference>
<dbReference type="GO" id="GO:0005737">
    <property type="term" value="C:cytoplasm"/>
    <property type="evidence" value="ECO:0007669"/>
    <property type="project" value="TreeGrafter"/>
</dbReference>
<dbReference type="Pfam" id="PF00106">
    <property type="entry name" value="adh_short"/>
    <property type="match status" value="1"/>
</dbReference>
<comment type="caution">
    <text evidence="4">The sequence shown here is derived from an EMBL/GenBank/DDBJ whole genome shotgun (WGS) entry which is preliminary data.</text>
</comment>
<dbReference type="GO" id="GO:0019748">
    <property type="term" value="P:secondary metabolic process"/>
    <property type="evidence" value="ECO:0007669"/>
    <property type="project" value="TreeGrafter"/>
</dbReference>
<evidence type="ECO:0000313" key="5">
    <source>
        <dbReference type="Proteomes" id="UP000620124"/>
    </source>
</evidence>